<keyword evidence="6" id="KW-1185">Reference proteome</keyword>
<dbReference type="SUPFAM" id="SSF110324">
    <property type="entry name" value="Ribosomal L27 protein-like"/>
    <property type="match status" value="1"/>
</dbReference>
<dbReference type="GO" id="GO:0005737">
    <property type="term" value="C:cytoplasm"/>
    <property type="evidence" value="ECO:0007669"/>
    <property type="project" value="TreeGrafter"/>
</dbReference>
<dbReference type="GO" id="GO:0005730">
    <property type="term" value="C:nucleolus"/>
    <property type="evidence" value="ECO:0007669"/>
    <property type="project" value="UniProtKB-SubCell"/>
</dbReference>
<evidence type="ECO:0000313" key="5">
    <source>
        <dbReference type="EMBL" id="CAB9512548.1"/>
    </source>
</evidence>
<dbReference type="Proteomes" id="UP001153069">
    <property type="component" value="Unassembled WGS sequence"/>
</dbReference>
<dbReference type="GO" id="GO:0000176">
    <property type="term" value="C:nuclear exosome (RNase complex)"/>
    <property type="evidence" value="ECO:0007669"/>
    <property type="project" value="TreeGrafter"/>
</dbReference>
<dbReference type="NCBIfam" id="NF034126">
    <property type="entry name" value="PRK09521.1"/>
    <property type="match status" value="1"/>
</dbReference>
<evidence type="ECO:0000256" key="1">
    <source>
        <dbReference type="ARBA" id="ARBA00004604"/>
    </source>
</evidence>
<dbReference type="AlphaFoldDB" id="A0A9N8HJA9"/>
<accession>A0A9N8HJA9</accession>
<dbReference type="OrthoDB" id="440760at2759"/>
<keyword evidence="2" id="KW-0271">Exosome</keyword>
<dbReference type="Pfam" id="PF14382">
    <property type="entry name" value="ECR1_N"/>
    <property type="match status" value="1"/>
</dbReference>
<dbReference type="EMBL" id="CAICTM010000541">
    <property type="protein sequence ID" value="CAB9512548.1"/>
    <property type="molecule type" value="Genomic_DNA"/>
</dbReference>
<reference evidence="5" key="1">
    <citation type="submission" date="2020-06" db="EMBL/GenBank/DDBJ databases">
        <authorList>
            <consortium name="Plant Systems Biology data submission"/>
        </authorList>
    </citation>
    <scope>NUCLEOTIDE SEQUENCE</scope>
    <source>
        <strain evidence="5">D6</strain>
    </source>
</reference>
<dbReference type="InterPro" id="IPR025721">
    <property type="entry name" value="Exosome_cplx_N_dom"/>
</dbReference>
<comment type="caution">
    <text evidence="5">The sequence shown here is derived from an EMBL/GenBank/DDBJ whole genome shotgun (WGS) entry which is preliminary data.</text>
</comment>
<dbReference type="InterPro" id="IPR039771">
    <property type="entry name" value="Csl4"/>
</dbReference>
<dbReference type="Gene3D" id="2.40.50.140">
    <property type="entry name" value="Nucleic acid-binding proteins"/>
    <property type="match status" value="1"/>
</dbReference>
<dbReference type="PANTHER" id="PTHR12686:SF8">
    <property type="entry name" value="EXOSOME COMPLEX COMPONENT CSL4"/>
    <property type="match status" value="1"/>
</dbReference>
<evidence type="ECO:0000259" key="4">
    <source>
        <dbReference type="Pfam" id="PF14382"/>
    </source>
</evidence>
<evidence type="ECO:0000313" key="6">
    <source>
        <dbReference type="Proteomes" id="UP001153069"/>
    </source>
</evidence>
<feature type="region of interest" description="Disordered" evidence="3">
    <location>
        <begin position="1"/>
        <end position="21"/>
    </location>
</feature>
<feature type="domain" description="Exosome complex component N-terminal" evidence="4">
    <location>
        <begin position="23"/>
        <end position="55"/>
    </location>
</feature>
<sequence length="221" mass="23590">MATSTSTLPTPPTLRFENGSKLVPGDRIGTIQQVLPGIGTYAKRGNIYSSVLGRMDMSPCNDLEEPQFTVSVQPQRPLASLQVLSVGQIVLARVLRVAAPQATVAIVATAQGGRLNSASEGSIPREECVKSGAVTREVHECFQPGDIVLAKILSTGDTRRYTLTTAEAELGVIHAVCHSSGKPMIPCSWKEMECPDTNVKELRKCAKPRKVMAVAAAFSDS</sequence>
<name>A0A9N8HJA9_9STRA</name>
<dbReference type="PANTHER" id="PTHR12686">
    <property type="entry name" value="3'-5' EXORIBONUCLEASE CSL4-RELATED"/>
    <property type="match status" value="1"/>
</dbReference>
<dbReference type="InterPro" id="IPR012340">
    <property type="entry name" value="NA-bd_OB-fold"/>
</dbReference>
<evidence type="ECO:0000256" key="3">
    <source>
        <dbReference type="SAM" id="MobiDB-lite"/>
    </source>
</evidence>
<protein>
    <submittedName>
        <fullName evidence="5">Complex component CSL4</fullName>
    </submittedName>
</protein>
<evidence type="ECO:0000256" key="2">
    <source>
        <dbReference type="ARBA" id="ARBA00022835"/>
    </source>
</evidence>
<gene>
    <name evidence="5" type="ORF">SEMRO_542_G163300.1</name>
</gene>
<proteinExistence type="predicted"/>
<dbReference type="Gene3D" id="2.40.50.100">
    <property type="match status" value="1"/>
</dbReference>
<comment type="subcellular location">
    <subcellularLocation>
        <location evidence="1">Nucleus</location>
        <location evidence="1">Nucleolus</location>
    </subcellularLocation>
</comment>
<dbReference type="GO" id="GO:0006396">
    <property type="term" value="P:RNA processing"/>
    <property type="evidence" value="ECO:0007669"/>
    <property type="project" value="InterPro"/>
</dbReference>
<organism evidence="5 6">
    <name type="scientific">Seminavis robusta</name>
    <dbReference type="NCBI Taxonomy" id="568900"/>
    <lineage>
        <taxon>Eukaryota</taxon>
        <taxon>Sar</taxon>
        <taxon>Stramenopiles</taxon>
        <taxon>Ochrophyta</taxon>
        <taxon>Bacillariophyta</taxon>
        <taxon>Bacillariophyceae</taxon>
        <taxon>Bacillariophycidae</taxon>
        <taxon>Naviculales</taxon>
        <taxon>Naviculaceae</taxon>
        <taxon>Seminavis</taxon>
    </lineage>
</organism>
<dbReference type="SUPFAM" id="SSF50249">
    <property type="entry name" value="Nucleic acid-binding proteins"/>
    <property type="match status" value="1"/>
</dbReference>